<feature type="region of interest" description="Disordered" evidence="1">
    <location>
        <begin position="41"/>
        <end position="72"/>
    </location>
</feature>
<sequence length="185" mass="21206">MKPSLLAIVFLTGIVYSKRIWDVFDLFFGNNEEDPEENLIIDDENRHASDRKQENPADKGVGGEDSNEIPYKNINPLTGKRIDNRVGWIYPIKHDVRTEEGYKSYLHTVLQYLKNLSTQDHGLGEGAGPAYTQLDQRFGAYDEFGNFYWDDDDPYDDGGGDLDNDGDVDDFDYDYGNFFGHDELK</sequence>
<evidence type="ECO:0000256" key="1">
    <source>
        <dbReference type="SAM" id="MobiDB-lite"/>
    </source>
</evidence>
<accession>A0A3P7PZ56</accession>
<feature type="chain" id="PRO_5018104465" evidence="2">
    <location>
        <begin position="18"/>
        <end position="185"/>
    </location>
</feature>
<dbReference type="AlphaFoldDB" id="A0A3P7PZ56"/>
<evidence type="ECO:0000256" key="2">
    <source>
        <dbReference type="SAM" id="SignalP"/>
    </source>
</evidence>
<organism evidence="3 4">
    <name type="scientific">Cylicostephanus goldi</name>
    <name type="common">Nematode worm</name>
    <dbReference type="NCBI Taxonomy" id="71465"/>
    <lineage>
        <taxon>Eukaryota</taxon>
        <taxon>Metazoa</taxon>
        <taxon>Ecdysozoa</taxon>
        <taxon>Nematoda</taxon>
        <taxon>Chromadorea</taxon>
        <taxon>Rhabditida</taxon>
        <taxon>Rhabditina</taxon>
        <taxon>Rhabditomorpha</taxon>
        <taxon>Strongyloidea</taxon>
        <taxon>Strongylidae</taxon>
        <taxon>Cylicostephanus</taxon>
    </lineage>
</organism>
<dbReference type="OrthoDB" id="10474257at2759"/>
<protein>
    <submittedName>
        <fullName evidence="3">Uncharacterized protein</fullName>
    </submittedName>
</protein>
<evidence type="ECO:0000313" key="4">
    <source>
        <dbReference type="Proteomes" id="UP000271889"/>
    </source>
</evidence>
<keyword evidence="2" id="KW-0732">Signal</keyword>
<gene>
    <name evidence="3" type="ORF">CGOC_LOCUS9744</name>
</gene>
<dbReference type="Proteomes" id="UP000271889">
    <property type="component" value="Unassembled WGS sequence"/>
</dbReference>
<name>A0A3P7PZ56_CYLGO</name>
<proteinExistence type="predicted"/>
<keyword evidence="4" id="KW-1185">Reference proteome</keyword>
<dbReference type="EMBL" id="UYRV01108152">
    <property type="protein sequence ID" value="VDN24069.1"/>
    <property type="molecule type" value="Genomic_DNA"/>
</dbReference>
<feature type="signal peptide" evidence="2">
    <location>
        <begin position="1"/>
        <end position="17"/>
    </location>
</feature>
<feature type="compositionally biased region" description="Basic and acidic residues" evidence="1">
    <location>
        <begin position="43"/>
        <end position="57"/>
    </location>
</feature>
<evidence type="ECO:0000313" key="3">
    <source>
        <dbReference type="EMBL" id="VDN24069.1"/>
    </source>
</evidence>
<reference evidence="3 4" key="1">
    <citation type="submission" date="2018-11" db="EMBL/GenBank/DDBJ databases">
        <authorList>
            <consortium name="Pathogen Informatics"/>
        </authorList>
    </citation>
    <scope>NUCLEOTIDE SEQUENCE [LARGE SCALE GENOMIC DNA]</scope>
</reference>